<keyword evidence="2" id="KW-1185">Reference proteome</keyword>
<gene>
    <name evidence="1" type="ORF">BpHYR1_025456</name>
</gene>
<evidence type="ECO:0000313" key="2">
    <source>
        <dbReference type="Proteomes" id="UP000276133"/>
    </source>
</evidence>
<dbReference type="AlphaFoldDB" id="A0A3M7Q032"/>
<evidence type="ECO:0000313" key="1">
    <source>
        <dbReference type="EMBL" id="RNA04633.1"/>
    </source>
</evidence>
<sequence>MPGLVSRVRWTYSCSKGKILLVEYSIFSTAACLNIEFYVTQICSDTKFAAKIAPNSDLFFNSTHFPCLIKNGTCVDCKQNLNALIKFFRKDKMFFILEWVPAGIK</sequence>
<organism evidence="1 2">
    <name type="scientific">Brachionus plicatilis</name>
    <name type="common">Marine rotifer</name>
    <name type="synonym">Brachionus muelleri</name>
    <dbReference type="NCBI Taxonomy" id="10195"/>
    <lineage>
        <taxon>Eukaryota</taxon>
        <taxon>Metazoa</taxon>
        <taxon>Spiralia</taxon>
        <taxon>Gnathifera</taxon>
        <taxon>Rotifera</taxon>
        <taxon>Eurotatoria</taxon>
        <taxon>Monogononta</taxon>
        <taxon>Pseudotrocha</taxon>
        <taxon>Ploima</taxon>
        <taxon>Brachionidae</taxon>
        <taxon>Brachionus</taxon>
    </lineage>
</organism>
<comment type="caution">
    <text evidence="1">The sequence shown here is derived from an EMBL/GenBank/DDBJ whole genome shotgun (WGS) entry which is preliminary data.</text>
</comment>
<reference evidence="1 2" key="1">
    <citation type="journal article" date="2018" name="Sci. Rep.">
        <title>Genomic signatures of local adaptation to the degree of environmental predictability in rotifers.</title>
        <authorList>
            <person name="Franch-Gras L."/>
            <person name="Hahn C."/>
            <person name="Garcia-Roger E.M."/>
            <person name="Carmona M.J."/>
            <person name="Serra M."/>
            <person name="Gomez A."/>
        </authorList>
    </citation>
    <scope>NUCLEOTIDE SEQUENCE [LARGE SCALE GENOMIC DNA]</scope>
    <source>
        <strain evidence="1">HYR1</strain>
    </source>
</reference>
<name>A0A3M7Q032_BRAPC</name>
<accession>A0A3M7Q032</accession>
<proteinExistence type="predicted"/>
<protein>
    <submittedName>
        <fullName evidence="1">Uncharacterized protein</fullName>
    </submittedName>
</protein>
<dbReference type="Proteomes" id="UP000276133">
    <property type="component" value="Unassembled WGS sequence"/>
</dbReference>
<dbReference type="EMBL" id="REGN01008022">
    <property type="protein sequence ID" value="RNA04633.1"/>
    <property type="molecule type" value="Genomic_DNA"/>
</dbReference>